<dbReference type="Pfam" id="PF20238">
    <property type="entry name" value="BIM1-like_dom"/>
    <property type="match status" value="1"/>
</dbReference>
<keyword evidence="2" id="KW-1003">Cell membrane</keyword>
<dbReference type="InterPro" id="IPR046936">
    <property type="entry name" value="BIM1-like"/>
</dbReference>
<dbReference type="PANTHER" id="PTHR34992">
    <property type="entry name" value="HYPHAL ANASTAMOSIS-7 PROTEIN"/>
    <property type="match status" value="1"/>
</dbReference>
<dbReference type="PANTHER" id="PTHR34992:SF2">
    <property type="entry name" value="COPPER ACQUISITION FACTOR BIM1-LIKE DOMAIN-CONTAINING PROTEIN"/>
    <property type="match status" value="1"/>
</dbReference>
<evidence type="ECO:0000256" key="6">
    <source>
        <dbReference type="ARBA" id="ARBA00023180"/>
    </source>
</evidence>
<keyword evidence="3" id="KW-0336">GPI-anchor</keyword>
<feature type="chain" id="PRO_5035765434" description="Copper acquisition factor BIM1-like domain-containing protein" evidence="8">
    <location>
        <begin position="19"/>
        <end position="238"/>
    </location>
</feature>
<protein>
    <recommendedName>
        <fullName evidence="9">Copper acquisition factor BIM1-like domain-containing protein</fullName>
    </recommendedName>
</protein>
<dbReference type="CDD" id="cd21176">
    <property type="entry name" value="LPMO_auxiliary-like"/>
    <property type="match status" value="1"/>
</dbReference>
<keyword evidence="7" id="KW-0449">Lipoprotein</keyword>
<evidence type="ECO:0000256" key="7">
    <source>
        <dbReference type="ARBA" id="ARBA00023288"/>
    </source>
</evidence>
<keyword evidence="4 8" id="KW-0732">Signal</keyword>
<dbReference type="EMBL" id="QGMK01000736">
    <property type="protein sequence ID" value="TVY78549.1"/>
    <property type="molecule type" value="Genomic_DNA"/>
</dbReference>
<proteinExistence type="predicted"/>
<keyword evidence="5" id="KW-0472">Membrane</keyword>
<evidence type="ECO:0000256" key="8">
    <source>
        <dbReference type="SAM" id="SignalP"/>
    </source>
</evidence>
<evidence type="ECO:0000313" key="11">
    <source>
        <dbReference type="Proteomes" id="UP000469558"/>
    </source>
</evidence>
<keyword evidence="11" id="KW-1185">Reference proteome</keyword>
<evidence type="ECO:0000259" key="9">
    <source>
        <dbReference type="Pfam" id="PF20238"/>
    </source>
</evidence>
<comment type="caution">
    <text evidence="10">The sequence shown here is derived from an EMBL/GenBank/DDBJ whole genome shotgun (WGS) entry which is preliminary data.</text>
</comment>
<feature type="signal peptide" evidence="8">
    <location>
        <begin position="1"/>
        <end position="18"/>
    </location>
</feature>
<dbReference type="OrthoDB" id="5333578at2759"/>
<dbReference type="GO" id="GO:0098552">
    <property type="term" value="C:side of membrane"/>
    <property type="evidence" value="ECO:0007669"/>
    <property type="project" value="UniProtKB-KW"/>
</dbReference>
<feature type="domain" description="Copper acquisition factor BIM1-like" evidence="9">
    <location>
        <begin position="17"/>
        <end position="182"/>
    </location>
</feature>
<evidence type="ECO:0000313" key="10">
    <source>
        <dbReference type="EMBL" id="TVY78549.1"/>
    </source>
</evidence>
<evidence type="ECO:0000256" key="1">
    <source>
        <dbReference type="ARBA" id="ARBA00004609"/>
    </source>
</evidence>
<comment type="subcellular location">
    <subcellularLocation>
        <location evidence="1">Cell membrane</location>
        <topology evidence="1">Lipid-anchor</topology>
        <topology evidence="1">GPI-anchor</topology>
    </subcellularLocation>
</comment>
<name>A0A8T9C476_9HELO</name>
<evidence type="ECO:0000256" key="4">
    <source>
        <dbReference type="ARBA" id="ARBA00022729"/>
    </source>
</evidence>
<organism evidence="10 11">
    <name type="scientific">Lachnellula suecica</name>
    <dbReference type="NCBI Taxonomy" id="602035"/>
    <lineage>
        <taxon>Eukaryota</taxon>
        <taxon>Fungi</taxon>
        <taxon>Dikarya</taxon>
        <taxon>Ascomycota</taxon>
        <taxon>Pezizomycotina</taxon>
        <taxon>Leotiomycetes</taxon>
        <taxon>Helotiales</taxon>
        <taxon>Lachnaceae</taxon>
        <taxon>Lachnellula</taxon>
    </lineage>
</organism>
<dbReference type="AlphaFoldDB" id="A0A8T9C476"/>
<dbReference type="Proteomes" id="UP000469558">
    <property type="component" value="Unassembled WGS sequence"/>
</dbReference>
<evidence type="ECO:0000256" key="5">
    <source>
        <dbReference type="ARBA" id="ARBA00023136"/>
    </source>
</evidence>
<accession>A0A8T9C476</accession>
<dbReference type="InterPro" id="IPR046530">
    <property type="entry name" value="BIM1-like_dom"/>
</dbReference>
<reference evidence="10 11" key="1">
    <citation type="submission" date="2018-05" db="EMBL/GenBank/DDBJ databases">
        <title>Genome sequencing and assembly of the regulated plant pathogen Lachnellula willkommii and related sister species for the development of diagnostic species identification markers.</title>
        <authorList>
            <person name="Giroux E."/>
            <person name="Bilodeau G."/>
        </authorList>
    </citation>
    <scope>NUCLEOTIDE SEQUENCE [LARGE SCALE GENOMIC DNA]</scope>
    <source>
        <strain evidence="10 11">CBS 268.59</strain>
    </source>
</reference>
<gene>
    <name evidence="10" type="ORF">LSUE1_G005642</name>
</gene>
<keyword evidence="6" id="KW-0325">Glycoprotein</keyword>
<evidence type="ECO:0000256" key="2">
    <source>
        <dbReference type="ARBA" id="ARBA00022475"/>
    </source>
</evidence>
<sequence length="238" mass="25075">MFSRIITSVFILASFTSAHFSIEYPEMRGDSFAAGASQYIYPYPTSELISLGANVNQTAATNRTVWPLTGGSLNLDLHHPWSYIFINLGLGTDYPIFNISLTGQFLNETGNGTLCLPQLALPAEISPSDGSNASIQVVTLGQTGSALYNKKRNSKLIREQCADITFRTSATILSGDKCSNSSNVAVSVVAQEVNGSTTSSAANSTSTKTSTGSILTSHSAVAATFVSCLGALAIGWLL</sequence>
<evidence type="ECO:0000256" key="3">
    <source>
        <dbReference type="ARBA" id="ARBA00022622"/>
    </source>
</evidence>
<dbReference type="GO" id="GO:0005886">
    <property type="term" value="C:plasma membrane"/>
    <property type="evidence" value="ECO:0007669"/>
    <property type="project" value="UniProtKB-SubCell"/>
</dbReference>